<feature type="compositionally biased region" description="Polar residues" evidence="1">
    <location>
        <begin position="78"/>
        <end position="87"/>
    </location>
</feature>
<feature type="compositionally biased region" description="Basic and acidic residues" evidence="1">
    <location>
        <begin position="65"/>
        <end position="76"/>
    </location>
</feature>
<comment type="caution">
    <text evidence="2">The sequence shown here is derived from an EMBL/GenBank/DDBJ whole genome shotgun (WGS) entry which is preliminary data.</text>
</comment>
<keyword evidence="3" id="KW-1185">Reference proteome</keyword>
<evidence type="ECO:0000256" key="1">
    <source>
        <dbReference type="SAM" id="MobiDB-lite"/>
    </source>
</evidence>
<accession>A0A834IIX5</accession>
<feature type="compositionally biased region" description="Basic and acidic residues" evidence="1">
    <location>
        <begin position="88"/>
        <end position="98"/>
    </location>
</feature>
<dbReference type="AlphaFoldDB" id="A0A834IIX5"/>
<dbReference type="Proteomes" id="UP000625711">
    <property type="component" value="Unassembled WGS sequence"/>
</dbReference>
<protein>
    <submittedName>
        <fullName evidence="2">Uncharacterized protein</fullName>
    </submittedName>
</protein>
<name>A0A834IIX5_RHYFE</name>
<dbReference type="EMBL" id="JAACXV010000220">
    <property type="protein sequence ID" value="KAF7281837.1"/>
    <property type="molecule type" value="Genomic_DNA"/>
</dbReference>
<reference evidence="2" key="1">
    <citation type="submission" date="2020-08" db="EMBL/GenBank/DDBJ databases">
        <title>Genome sequencing and assembly of the red palm weevil Rhynchophorus ferrugineus.</title>
        <authorList>
            <person name="Dias G.B."/>
            <person name="Bergman C.M."/>
            <person name="Manee M."/>
        </authorList>
    </citation>
    <scope>NUCLEOTIDE SEQUENCE</scope>
    <source>
        <strain evidence="2">AA-2017</strain>
        <tissue evidence="2">Whole larva</tissue>
    </source>
</reference>
<evidence type="ECO:0000313" key="3">
    <source>
        <dbReference type="Proteomes" id="UP000625711"/>
    </source>
</evidence>
<evidence type="ECO:0000313" key="2">
    <source>
        <dbReference type="EMBL" id="KAF7281837.1"/>
    </source>
</evidence>
<proteinExistence type="predicted"/>
<organism evidence="2 3">
    <name type="scientific">Rhynchophorus ferrugineus</name>
    <name type="common">Red palm weevil</name>
    <name type="synonym">Curculio ferrugineus</name>
    <dbReference type="NCBI Taxonomy" id="354439"/>
    <lineage>
        <taxon>Eukaryota</taxon>
        <taxon>Metazoa</taxon>
        <taxon>Ecdysozoa</taxon>
        <taxon>Arthropoda</taxon>
        <taxon>Hexapoda</taxon>
        <taxon>Insecta</taxon>
        <taxon>Pterygota</taxon>
        <taxon>Neoptera</taxon>
        <taxon>Endopterygota</taxon>
        <taxon>Coleoptera</taxon>
        <taxon>Polyphaga</taxon>
        <taxon>Cucujiformia</taxon>
        <taxon>Curculionidae</taxon>
        <taxon>Dryophthorinae</taxon>
        <taxon>Rhynchophorus</taxon>
    </lineage>
</organism>
<gene>
    <name evidence="2" type="ORF">GWI33_004218</name>
</gene>
<sequence length="98" mass="11459">MRSSSIRQLCQERRRRNATPFRRWNSSFKPLRSFPDCALIDQKYFRSDAVKKNRGTSMVKAAIRHDASHRAGEKQHLRTASNKNTSLPKKELMRSTLI</sequence>
<feature type="region of interest" description="Disordered" evidence="1">
    <location>
        <begin position="65"/>
        <end position="98"/>
    </location>
</feature>